<reference evidence="2 3" key="1">
    <citation type="journal article" date="2016" name="Genome Announc.">
        <title>Draft Whole-Genome Sequence of Trichoderma gamsii T6085, a Promising Biocontrol Agent of Fusarium Head Blight on Wheat.</title>
        <authorList>
            <person name="Baroncelli R."/>
            <person name="Zapparata A."/>
            <person name="Piaggeschi G."/>
            <person name="Sarrocco S."/>
            <person name="Vannacci G."/>
        </authorList>
    </citation>
    <scope>NUCLEOTIDE SEQUENCE [LARGE SCALE GENOMIC DNA]</scope>
    <source>
        <strain evidence="2 3">T6085</strain>
    </source>
</reference>
<gene>
    <name evidence="2" type="ORF">TGAM01_v206337</name>
</gene>
<comment type="caution">
    <text evidence="2">The sequence shown here is derived from an EMBL/GenBank/DDBJ whole genome shotgun (WGS) entry which is preliminary data.</text>
</comment>
<proteinExistence type="predicted"/>
<dbReference type="PANTHER" id="PTHR35391">
    <property type="entry name" value="C2H2-TYPE DOMAIN-CONTAINING PROTEIN-RELATED"/>
    <property type="match status" value="1"/>
</dbReference>
<name>A0A2P4ZKM5_9HYPO</name>
<evidence type="ECO:0000313" key="2">
    <source>
        <dbReference type="EMBL" id="PON24829.1"/>
    </source>
</evidence>
<dbReference type="GeneID" id="29987148"/>
<feature type="compositionally biased region" description="Basic and acidic residues" evidence="1">
    <location>
        <begin position="280"/>
        <end position="291"/>
    </location>
</feature>
<organism evidence="2 3">
    <name type="scientific">Trichoderma gamsii</name>
    <dbReference type="NCBI Taxonomy" id="398673"/>
    <lineage>
        <taxon>Eukaryota</taxon>
        <taxon>Fungi</taxon>
        <taxon>Dikarya</taxon>
        <taxon>Ascomycota</taxon>
        <taxon>Pezizomycotina</taxon>
        <taxon>Sordariomycetes</taxon>
        <taxon>Hypocreomycetidae</taxon>
        <taxon>Hypocreales</taxon>
        <taxon>Hypocreaceae</taxon>
        <taxon>Trichoderma</taxon>
    </lineage>
</organism>
<evidence type="ECO:0000313" key="3">
    <source>
        <dbReference type="Proteomes" id="UP000054821"/>
    </source>
</evidence>
<dbReference type="AlphaFoldDB" id="A0A2P4ZKM5"/>
<dbReference type="EMBL" id="JPDN02000021">
    <property type="protein sequence ID" value="PON24829.1"/>
    <property type="molecule type" value="Genomic_DNA"/>
</dbReference>
<evidence type="ECO:0000256" key="1">
    <source>
        <dbReference type="SAM" id="MobiDB-lite"/>
    </source>
</evidence>
<evidence type="ECO:0008006" key="4">
    <source>
        <dbReference type="Google" id="ProtNLM"/>
    </source>
</evidence>
<protein>
    <recommendedName>
        <fullName evidence="4">C2H2-type domain-containing protein</fullName>
    </recommendedName>
</protein>
<feature type="compositionally biased region" description="Low complexity" evidence="1">
    <location>
        <begin position="251"/>
        <end position="261"/>
    </location>
</feature>
<dbReference type="RefSeq" id="XP_018659766.1">
    <property type="nucleotide sequence ID" value="XM_018807065.1"/>
</dbReference>
<sequence>MLHETLLLNLAPGFTILTTDAEMPSPRHAGASTVLGSEAKIPDPPKFTDAEALKPCPLCRKNFNEAEFTNDTWWKCHVNEDLLPFACIAGPCFQPPAFACRSEWRAHMQRHHGIFWQRSLAVQISDNMHPNTQEKLDVGPFEDVCPLCCMPLVGPSRSAIGQFAYLMSFTSQTAVEMLTTPLDSNDVIESHNMNTKNETGLDKKTATGIAEIIENHMMSPMMNHIADHLQFLALLTVRLSARKITDGDENSFSSSPALSSDQDSEQRSTLDDESEFVEGDASKGHDGHEFLADAPPDLECPENEWIESLLRDLGQEADISISTCRPPSLSH</sequence>
<dbReference type="PANTHER" id="PTHR35391:SF7">
    <property type="entry name" value="C2H2-TYPE DOMAIN-CONTAINING PROTEIN"/>
    <property type="match status" value="1"/>
</dbReference>
<keyword evidence="3" id="KW-1185">Reference proteome</keyword>
<accession>A0A2P4ZKM5</accession>
<feature type="region of interest" description="Disordered" evidence="1">
    <location>
        <begin position="247"/>
        <end position="299"/>
    </location>
</feature>
<dbReference type="Proteomes" id="UP000054821">
    <property type="component" value="Unassembled WGS sequence"/>
</dbReference>